<evidence type="ECO:0000256" key="1">
    <source>
        <dbReference type="ARBA" id="ARBA00004123"/>
    </source>
</evidence>
<dbReference type="SUPFAM" id="SSF57716">
    <property type="entry name" value="Glucocorticoid receptor-like (DNA-binding domain)"/>
    <property type="match status" value="1"/>
</dbReference>
<keyword evidence="9 10" id="KW-0539">Nucleus</keyword>
<evidence type="ECO:0000256" key="10">
    <source>
        <dbReference type="RuleBase" id="RU004334"/>
    </source>
</evidence>
<evidence type="ECO:0000259" key="13">
    <source>
        <dbReference type="PROSITE" id="PS51843"/>
    </source>
</evidence>
<evidence type="ECO:0000256" key="2">
    <source>
        <dbReference type="ARBA" id="ARBA00022723"/>
    </source>
</evidence>
<feature type="domain" description="Nuclear receptor" evidence="12">
    <location>
        <begin position="373"/>
        <end position="448"/>
    </location>
</feature>
<dbReference type="GO" id="GO:0005634">
    <property type="term" value="C:nucleus"/>
    <property type="evidence" value="ECO:0007669"/>
    <property type="project" value="UniProtKB-SubCell"/>
</dbReference>
<dbReference type="InterPro" id="IPR001628">
    <property type="entry name" value="Znf_hrmn_rcpt"/>
</dbReference>
<keyword evidence="7 10" id="KW-0804">Transcription</keyword>
<comment type="similarity">
    <text evidence="10">Belongs to the nuclear hormone receptor family.</text>
</comment>
<dbReference type="GO" id="GO:0008270">
    <property type="term" value="F:zinc ion binding"/>
    <property type="evidence" value="ECO:0007669"/>
    <property type="project" value="UniProtKB-KW"/>
</dbReference>
<keyword evidence="2 10" id="KW-0479">Metal-binding</keyword>
<protein>
    <recommendedName>
        <fullName evidence="16">Nuclear receptor subfamily 4 group A member 2</fullName>
    </recommendedName>
</protein>
<dbReference type="PRINTS" id="PR01284">
    <property type="entry name" value="NUCLEARECPTR"/>
</dbReference>
<evidence type="ECO:0000256" key="6">
    <source>
        <dbReference type="ARBA" id="ARBA00023125"/>
    </source>
</evidence>
<organism evidence="14 15">
    <name type="scientific">Potamilus streckersoni</name>
    <dbReference type="NCBI Taxonomy" id="2493646"/>
    <lineage>
        <taxon>Eukaryota</taxon>
        <taxon>Metazoa</taxon>
        <taxon>Spiralia</taxon>
        <taxon>Lophotrochozoa</taxon>
        <taxon>Mollusca</taxon>
        <taxon>Bivalvia</taxon>
        <taxon>Autobranchia</taxon>
        <taxon>Heteroconchia</taxon>
        <taxon>Palaeoheterodonta</taxon>
        <taxon>Unionida</taxon>
        <taxon>Unionoidea</taxon>
        <taxon>Unionidae</taxon>
        <taxon>Ambleminae</taxon>
        <taxon>Lampsilini</taxon>
        <taxon>Potamilus</taxon>
    </lineage>
</organism>
<dbReference type="GO" id="GO:0004879">
    <property type="term" value="F:nuclear receptor activity"/>
    <property type="evidence" value="ECO:0007669"/>
    <property type="project" value="InterPro"/>
</dbReference>
<dbReference type="PROSITE" id="PS51030">
    <property type="entry name" value="NUCLEAR_REC_DBD_2"/>
    <property type="match status" value="1"/>
</dbReference>
<evidence type="ECO:0000256" key="9">
    <source>
        <dbReference type="ARBA" id="ARBA00023242"/>
    </source>
</evidence>
<dbReference type="PROSITE" id="PS51843">
    <property type="entry name" value="NR_LBD"/>
    <property type="match status" value="1"/>
</dbReference>
<dbReference type="InterPro" id="IPR000536">
    <property type="entry name" value="Nucl_hrmn_rcpt_lig-bd"/>
</dbReference>
<evidence type="ECO:0000259" key="12">
    <source>
        <dbReference type="PROSITE" id="PS51030"/>
    </source>
</evidence>
<accession>A0AAE0RVG4</accession>
<dbReference type="InterPro" id="IPR003070">
    <property type="entry name" value="NR4A1-3"/>
</dbReference>
<evidence type="ECO:0000256" key="5">
    <source>
        <dbReference type="ARBA" id="ARBA00023015"/>
    </source>
</evidence>
<keyword evidence="6 10" id="KW-0238">DNA-binding</keyword>
<dbReference type="Gene3D" id="1.10.565.10">
    <property type="entry name" value="Retinoid X Receptor"/>
    <property type="match status" value="1"/>
</dbReference>
<keyword evidence="3 10" id="KW-0863">Zinc-finger</keyword>
<dbReference type="Gene3D" id="3.30.50.10">
    <property type="entry name" value="Erythroid Transcription Factor GATA-1, subunit A"/>
    <property type="match status" value="1"/>
</dbReference>
<comment type="subcellular location">
    <subcellularLocation>
        <location evidence="1 10">Nucleus</location>
    </subcellularLocation>
</comment>
<dbReference type="SMART" id="SM00430">
    <property type="entry name" value="HOLI"/>
    <property type="match status" value="1"/>
</dbReference>
<evidence type="ECO:0000256" key="11">
    <source>
        <dbReference type="SAM" id="MobiDB-lite"/>
    </source>
</evidence>
<evidence type="ECO:0000256" key="4">
    <source>
        <dbReference type="ARBA" id="ARBA00022833"/>
    </source>
</evidence>
<evidence type="ECO:0000256" key="7">
    <source>
        <dbReference type="ARBA" id="ARBA00023163"/>
    </source>
</evidence>
<dbReference type="SUPFAM" id="SSF48508">
    <property type="entry name" value="Nuclear receptor ligand-binding domain"/>
    <property type="match status" value="1"/>
</dbReference>
<dbReference type="SMART" id="SM00399">
    <property type="entry name" value="ZnF_C4"/>
    <property type="match status" value="1"/>
</dbReference>
<reference evidence="14" key="3">
    <citation type="submission" date="2023-05" db="EMBL/GenBank/DDBJ databases">
        <authorList>
            <person name="Smith C.H."/>
        </authorList>
    </citation>
    <scope>NUCLEOTIDE SEQUENCE</scope>
    <source>
        <strain evidence="14">CHS0354</strain>
        <tissue evidence="14">Mantle</tissue>
    </source>
</reference>
<dbReference type="InterPro" id="IPR001723">
    <property type="entry name" value="Nuclear_hrmn_rcpt"/>
</dbReference>
<dbReference type="Pfam" id="PF00104">
    <property type="entry name" value="Hormone_recep"/>
    <property type="match status" value="1"/>
</dbReference>
<sequence>MGKETVMYSCRYWEINPDSENDAYSSDGQSVSTATLTNTPTPSGYIPYSPRGSGCEPHLESKPISCQSDNSMLLLQSQPTFSIATATPSDPFSTDFCTAATAGAGNVPMSVSADMGVFPGFSMSFHDIHVDSSLTDDVSSDSLPGVFDLSGFHPTGSGNVHQQSYPETFSYEGTFMIEKDFGKQLGFLSGEHAPSTSTSVESTQSGSSYDVSFRAYQPEECCYPSQQFSGSHQKHFPMESSYMQTHLNIYPHSSYGESEQKPEIYQQNIHEDNLYHRDRSSGYHGYHPGYYGNSGYLQNMEPNYSRQMYPADINIPSPSSRHYARRPSLTISMPPPTSESTDLHKFALPSPKTPTTPSSTRSSPGREHIVKDSLLCAVCGDNAACQHYGVRTCEGCKGFFKRTVQKGAKYVCLADKNCPVDKRRRNRCQFCRFQKCLAVGMVKEVVRTDSLKGRRGRLPSKPKSPTESPPSPPVSLITSLVRAHVDTSPDIPNLDYCKYKVPDMDDSPTPEPERIRMFYDLLLSSIDVIKTWAEKIPGFTDLCKEDQDLLFQSVTLELFVLRMAYRIQKDDERIIFDNGVVLHRLQCFKMFGDWINSIIEFAISLQRMSLDISSLACMAALAIVTLRHGITDVKKMEDLQMKIIDCLRDHCTYNSEAQKKPHFFSCILGKVAELRSLSREGLERLIYFKLEGVVETPSIIEKMFLSSHLPF</sequence>
<dbReference type="PROSITE" id="PS00031">
    <property type="entry name" value="NUCLEAR_REC_DBD_1"/>
    <property type="match status" value="1"/>
</dbReference>
<dbReference type="PANTHER" id="PTHR24085:SF4">
    <property type="entry name" value="NUCLEAR HORMONE RECEPTOR HR38-RELATED"/>
    <property type="match status" value="1"/>
</dbReference>
<dbReference type="AlphaFoldDB" id="A0AAE0RVG4"/>
<dbReference type="GO" id="GO:0005667">
    <property type="term" value="C:transcription regulator complex"/>
    <property type="evidence" value="ECO:0007669"/>
    <property type="project" value="TreeGrafter"/>
</dbReference>
<comment type="caution">
    <text evidence="14">The sequence shown here is derived from an EMBL/GenBank/DDBJ whole genome shotgun (WGS) entry which is preliminary data.</text>
</comment>
<evidence type="ECO:0000313" key="15">
    <source>
        <dbReference type="Proteomes" id="UP001195483"/>
    </source>
</evidence>
<dbReference type="InterPro" id="IPR035500">
    <property type="entry name" value="NHR-like_dom_sf"/>
</dbReference>
<feature type="region of interest" description="Disordered" evidence="11">
    <location>
        <begin position="21"/>
        <end position="43"/>
    </location>
</feature>
<proteinExistence type="inferred from homology"/>
<dbReference type="GO" id="GO:0000978">
    <property type="term" value="F:RNA polymerase II cis-regulatory region sequence-specific DNA binding"/>
    <property type="evidence" value="ECO:0007669"/>
    <property type="project" value="TreeGrafter"/>
</dbReference>
<feature type="domain" description="NR LBD" evidence="13">
    <location>
        <begin position="472"/>
        <end position="707"/>
    </location>
</feature>
<feature type="region of interest" description="Disordered" evidence="11">
    <location>
        <begin position="316"/>
        <end position="366"/>
    </location>
</feature>
<dbReference type="CDD" id="cd06969">
    <property type="entry name" value="NR_DBD_NGFI-B"/>
    <property type="match status" value="1"/>
</dbReference>
<evidence type="ECO:0000256" key="3">
    <source>
        <dbReference type="ARBA" id="ARBA00022771"/>
    </source>
</evidence>
<keyword evidence="8 10" id="KW-0675">Receptor</keyword>
<feature type="compositionally biased region" description="Polar residues" evidence="11">
    <location>
        <begin position="22"/>
        <end position="42"/>
    </location>
</feature>
<feature type="region of interest" description="Disordered" evidence="11">
    <location>
        <begin position="450"/>
        <end position="474"/>
    </location>
</feature>
<dbReference type="FunFam" id="3.30.50.10:FF:000009">
    <property type="entry name" value="nuclear receptor subfamily 4 group A member 2"/>
    <property type="match status" value="1"/>
</dbReference>
<feature type="compositionally biased region" description="Low complexity" evidence="11">
    <location>
        <begin position="349"/>
        <end position="363"/>
    </location>
</feature>
<reference evidence="14" key="1">
    <citation type="journal article" date="2021" name="Genome Biol. Evol.">
        <title>A High-Quality Reference Genome for a Parasitic Bivalve with Doubly Uniparental Inheritance (Bivalvia: Unionida).</title>
        <authorList>
            <person name="Smith C.H."/>
        </authorList>
    </citation>
    <scope>NUCLEOTIDE SEQUENCE</scope>
    <source>
        <strain evidence="14">CHS0354</strain>
    </source>
</reference>
<dbReference type="EMBL" id="JAEAOA010000907">
    <property type="protein sequence ID" value="KAK3580359.1"/>
    <property type="molecule type" value="Genomic_DNA"/>
</dbReference>
<keyword evidence="5 10" id="KW-0805">Transcription regulation</keyword>
<dbReference type="Pfam" id="PF00105">
    <property type="entry name" value="zf-C4"/>
    <property type="match status" value="1"/>
</dbReference>
<dbReference type="InterPro" id="IPR013088">
    <property type="entry name" value="Znf_NHR/GATA"/>
</dbReference>
<evidence type="ECO:0000256" key="8">
    <source>
        <dbReference type="ARBA" id="ARBA00023170"/>
    </source>
</evidence>
<evidence type="ECO:0008006" key="16">
    <source>
        <dbReference type="Google" id="ProtNLM"/>
    </source>
</evidence>
<keyword evidence="15" id="KW-1185">Reference proteome</keyword>
<reference evidence="14" key="2">
    <citation type="journal article" date="2021" name="Genome Biol. Evol.">
        <title>Developing a high-quality reference genome for a parasitic bivalve with doubly uniparental inheritance (Bivalvia: Unionida).</title>
        <authorList>
            <person name="Smith C.H."/>
        </authorList>
    </citation>
    <scope>NUCLEOTIDE SEQUENCE</scope>
    <source>
        <strain evidence="14">CHS0354</strain>
        <tissue evidence="14">Mantle</tissue>
    </source>
</reference>
<dbReference type="GO" id="GO:0071376">
    <property type="term" value="P:cellular response to corticotropin-releasing hormone stimulus"/>
    <property type="evidence" value="ECO:0007669"/>
    <property type="project" value="TreeGrafter"/>
</dbReference>
<evidence type="ECO:0000313" key="14">
    <source>
        <dbReference type="EMBL" id="KAK3580359.1"/>
    </source>
</evidence>
<gene>
    <name evidence="14" type="ORF">CHS0354_014833</name>
</gene>
<dbReference type="PANTHER" id="PTHR24085">
    <property type="entry name" value="NUCLEAR HORMONE RECEPTOR"/>
    <property type="match status" value="1"/>
</dbReference>
<dbReference type="GO" id="GO:0035259">
    <property type="term" value="F:nuclear glucocorticoid receptor binding"/>
    <property type="evidence" value="ECO:0007669"/>
    <property type="project" value="TreeGrafter"/>
</dbReference>
<dbReference type="PRINTS" id="PR00398">
    <property type="entry name" value="STRDHORMONER"/>
</dbReference>
<dbReference type="Proteomes" id="UP001195483">
    <property type="component" value="Unassembled WGS sequence"/>
</dbReference>
<name>A0AAE0RVG4_9BIVA</name>
<dbReference type="PRINTS" id="PR00047">
    <property type="entry name" value="STROIDFINGER"/>
</dbReference>
<keyword evidence="4 10" id="KW-0862">Zinc</keyword>